<evidence type="ECO:0000313" key="16">
    <source>
        <dbReference type="EMBL" id="PAA58652.1"/>
    </source>
</evidence>
<feature type="region of interest" description="Disordered" evidence="13">
    <location>
        <begin position="369"/>
        <end position="397"/>
    </location>
</feature>
<keyword evidence="5 12" id="KW-0378">Hydrolase</keyword>
<dbReference type="PANTHER" id="PTHR14732">
    <property type="entry name" value="RNA POLYMERASE II SUBUNIT B1 CTD PHOSPHATASE RPAP2-RELATED"/>
    <property type="match status" value="1"/>
</dbReference>
<dbReference type="PANTHER" id="PTHR14732:SF0">
    <property type="entry name" value="RNA POLYMERASE II SUBUNIT B1 CTD PHOSPHATASE RPAP2-RELATED"/>
    <property type="match status" value="1"/>
</dbReference>
<dbReference type="InterPro" id="IPR038534">
    <property type="entry name" value="Rtr1/RPAP2_sf"/>
</dbReference>
<evidence type="ECO:0000256" key="6">
    <source>
        <dbReference type="ARBA" id="ARBA00022833"/>
    </source>
</evidence>
<evidence type="ECO:0000256" key="7">
    <source>
        <dbReference type="ARBA" id="ARBA00022912"/>
    </source>
</evidence>
<proteinExistence type="inferred from homology"/>
<dbReference type="InterPro" id="IPR007308">
    <property type="entry name" value="Rtr1/RPAP2_dom"/>
</dbReference>
<evidence type="ECO:0000256" key="9">
    <source>
        <dbReference type="ARBA" id="ARBA00047761"/>
    </source>
</evidence>
<organism evidence="16 18">
    <name type="scientific">Macrostomum lignano</name>
    <dbReference type="NCBI Taxonomy" id="282301"/>
    <lineage>
        <taxon>Eukaryota</taxon>
        <taxon>Metazoa</taxon>
        <taxon>Spiralia</taxon>
        <taxon>Lophotrochozoa</taxon>
        <taxon>Platyhelminthes</taxon>
        <taxon>Rhabditophora</taxon>
        <taxon>Macrostomorpha</taxon>
        <taxon>Macrostomida</taxon>
        <taxon>Macrostomidae</taxon>
        <taxon>Macrostomum</taxon>
    </lineage>
</organism>
<comment type="similarity">
    <text evidence="2 11 12">Belongs to the RPAP2 family.</text>
</comment>
<evidence type="ECO:0000256" key="4">
    <source>
        <dbReference type="ARBA" id="ARBA00022771"/>
    </source>
</evidence>
<dbReference type="EC" id="3.1.3.16" evidence="12"/>
<evidence type="ECO:0000256" key="11">
    <source>
        <dbReference type="PROSITE-ProRule" id="PRU00812"/>
    </source>
</evidence>
<dbReference type="GO" id="GO:0008270">
    <property type="term" value="F:zinc ion binding"/>
    <property type="evidence" value="ECO:0007669"/>
    <property type="project" value="UniProtKB-KW"/>
</dbReference>
<evidence type="ECO:0000313" key="17">
    <source>
        <dbReference type="EMBL" id="PAA81638.1"/>
    </source>
</evidence>
<dbReference type="EMBL" id="NIVC01002350">
    <property type="protein sequence ID" value="PAA58652.1"/>
    <property type="molecule type" value="Genomic_DNA"/>
</dbReference>
<keyword evidence="14" id="KW-0472">Membrane</keyword>
<dbReference type="EMBL" id="NIVC01000521">
    <property type="protein sequence ID" value="PAA81638.1"/>
    <property type="molecule type" value="Genomic_DNA"/>
</dbReference>
<keyword evidence="7 12" id="KW-0904">Protein phosphatase</keyword>
<evidence type="ECO:0000256" key="12">
    <source>
        <dbReference type="RuleBase" id="RU367080"/>
    </source>
</evidence>
<accession>A0A267ED66</accession>
<keyword evidence="6 12" id="KW-0862">Zinc</keyword>
<dbReference type="Proteomes" id="UP000215902">
    <property type="component" value="Unassembled WGS sequence"/>
</dbReference>
<name>A0A267ED66_9PLAT</name>
<dbReference type="OrthoDB" id="25761at2759"/>
<dbReference type="GO" id="GO:0005634">
    <property type="term" value="C:nucleus"/>
    <property type="evidence" value="ECO:0007669"/>
    <property type="project" value="UniProtKB-SubCell"/>
</dbReference>
<evidence type="ECO:0000256" key="3">
    <source>
        <dbReference type="ARBA" id="ARBA00022723"/>
    </source>
</evidence>
<dbReference type="Gene3D" id="1.25.40.820">
    <property type="match status" value="1"/>
</dbReference>
<dbReference type="GO" id="GO:0043175">
    <property type="term" value="F:RNA polymerase core enzyme binding"/>
    <property type="evidence" value="ECO:0007669"/>
    <property type="project" value="UniProtKB-UniRule"/>
</dbReference>
<feature type="domain" description="RTR1-type" evidence="15">
    <location>
        <begin position="102"/>
        <end position="190"/>
    </location>
</feature>
<protein>
    <recommendedName>
        <fullName evidence="12">RNA polymerase II subunit B1 CTD phosphatase RPAP2 homolog</fullName>
        <ecNumber evidence="12">3.1.3.16</ecNumber>
    </recommendedName>
</protein>
<comment type="subcellular location">
    <subcellularLocation>
        <location evidence="1 12">Nucleus</location>
    </subcellularLocation>
</comment>
<dbReference type="STRING" id="282301.A0A267ED66"/>
<keyword evidence="4 12" id="KW-0863">Zinc-finger</keyword>
<comment type="caution">
    <text evidence="16">The sequence shown here is derived from an EMBL/GenBank/DDBJ whole genome shotgun (WGS) entry which is preliminary data.</text>
</comment>
<evidence type="ECO:0000256" key="5">
    <source>
        <dbReference type="ARBA" id="ARBA00022801"/>
    </source>
</evidence>
<evidence type="ECO:0000256" key="14">
    <source>
        <dbReference type="SAM" id="Phobius"/>
    </source>
</evidence>
<keyword evidence="18" id="KW-1185">Reference proteome</keyword>
<comment type="catalytic activity">
    <reaction evidence="9 12">
        <text>O-phospho-L-seryl-[protein] + H2O = L-seryl-[protein] + phosphate</text>
        <dbReference type="Rhea" id="RHEA:20629"/>
        <dbReference type="Rhea" id="RHEA-COMP:9863"/>
        <dbReference type="Rhea" id="RHEA-COMP:11604"/>
        <dbReference type="ChEBI" id="CHEBI:15377"/>
        <dbReference type="ChEBI" id="CHEBI:29999"/>
        <dbReference type="ChEBI" id="CHEBI:43474"/>
        <dbReference type="ChEBI" id="CHEBI:83421"/>
        <dbReference type="EC" id="3.1.3.16"/>
    </reaction>
</comment>
<gene>
    <name evidence="17" type="ORF">BOX15_Mlig006062g1</name>
    <name evidence="16" type="ORF">BOX15_Mlig015549g2</name>
</gene>
<sequence>TKLSLLLEEAVIQSTKKSYRYYFILFLMSSKLRQQLAADKDDVIPPKVAAAAAAAANAAGSGPNSRAFQATARRQRMCTSRAVGIVEQLAGQGSVGMVYFSRVLIYLSRQHYLDAVTERNLTNSCGFPLCPEPLSPTSDRAQQQRYRIIASTRRVYDVTRRKCYCSDACFAQSAYVHDKLIPETPLWLRVGADASASCVDPPPLTADALTETLAAVEPRPGDPVVLDAVAEDLDRLLKISDKPQASEVKEAPKLSTETPAQRPSLAWLDRLVQSTSTATDSAPFATSTASMRADPETAAFAIASDWFTRATRDFLTNRSRPMASAGTAADSVAKATVRLLSNEVATPLATKRNVPSAVKSSSNSNSVKIVERFPSSSAEKETAAREQRRMPPVDSASQATLRRRVVQEKLAAFVGAAAVKLDGLNCIADDLRQLVDTFKLTSGNIALATPVWEILGWLVLMLLLRRRKELRSAVDAEGLAAQARACLDRRGSSLARLLDETDRLLLDGADS</sequence>
<feature type="transmembrane region" description="Helical" evidence="14">
    <location>
        <begin position="445"/>
        <end position="464"/>
    </location>
</feature>
<evidence type="ECO:0000256" key="2">
    <source>
        <dbReference type="ARBA" id="ARBA00005676"/>
    </source>
</evidence>
<evidence type="ECO:0000256" key="1">
    <source>
        <dbReference type="ARBA" id="ARBA00004123"/>
    </source>
</evidence>
<dbReference type="Pfam" id="PF04181">
    <property type="entry name" value="RPAP2_Rtr1"/>
    <property type="match status" value="1"/>
</dbReference>
<dbReference type="AlphaFoldDB" id="A0A267ED66"/>
<evidence type="ECO:0000256" key="13">
    <source>
        <dbReference type="SAM" id="MobiDB-lite"/>
    </source>
</evidence>
<comment type="catalytic activity">
    <reaction evidence="10 12">
        <text>O-phospho-L-threonyl-[protein] + H2O = L-threonyl-[protein] + phosphate</text>
        <dbReference type="Rhea" id="RHEA:47004"/>
        <dbReference type="Rhea" id="RHEA-COMP:11060"/>
        <dbReference type="Rhea" id="RHEA-COMP:11605"/>
        <dbReference type="ChEBI" id="CHEBI:15377"/>
        <dbReference type="ChEBI" id="CHEBI:30013"/>
        <dbReference type="ChEBI" id="CHEBI:43474"/>
        <dbReference type="ChEBI" id="CHEBI:61977"/>
        <dbReference type="EC" id="3.1.3.16"/>
    </reaction>
</comment>
<reference evidence="16 18" key="1">
    <citation type="submission" date="2017-06" db="EMBL/GenBank/DDBJ databases">
        <title>A platform for efficient transgenesis in Macrostomum lignano, a flatworm model organism for stem cell research.</title>
        <authorList>
            <person name="Berezikov E."/>
        </authorList>
    </citation>
    <scope>NUCLEOTIDE SEQUENCE [LARGE SCALE GENOMIC DNA]</scope>
    <source>
        <strain evidence="16">DV1</strain>
        <tissue evidence="16">Whole organism</tissue>
    </source>
</reference>
<evidence type="ECO:0000313" key="18">
    <source>
        <dbReference type="Proteomes" id="UP000215902"/>
    </source>
</evidence>
<evidence type="ECO:0000259" key="15">
    <source>
        <dbReference type="PROSITE" id="PS51479"/>
    </source>
</evidence>
<dbReference type="GO" id="GO:0008420">
    <property type="term" value="F:RNA polymerase II CTD heptapeptide repeat phosphatase activity"/>
    <property type="evidence" value="ECO:0007669"/>
    <property type="project" value="UniProtKB-UniRule"/>
</dbReference>
<feature type="non-terminal residue" evidence="16">
    <location>
        <position position="1"/>
    </location>
</feature>
<keyword evidence="8 12" id="KW-0539">Nucleus</keyword>
<evidence type="ECO:0000256" key="8">
    <source>
        <dbReference type="ARBA" id="ARBA00023242"/>
    </source>
</evidence>
<dbReference type="PROSITE" id="PS51479">
    <property type="entry name" value="ZF_RTR1"/>
    <property type="match status" value="1"/>
</dbReference>
<keyword evidence="14" id="KW-1133">Transmembrane helix</keyword>
<comment type="function">
    <text evidence="12">Putative RNA polymerase II subunit B1 C-terminal domain (CTD) phosphatase involved in RNA polymerase II transcription regulation.</text>
</comment>
<dbReference type="InterPro" id="IPR039693">
    <property type="entry name" value="Rtr1/RPAP2"/>
</dbReference>
<keyword evidence="3 12" id="KW-0479">Metal-binding</keyword>
<dbReference type="GO" id="GO:0005737">
    <property type="term" value="C:cytoplasm"/>
    <property type="evidence" value="ECO:0007669"/>
    <property type="project" value="TreeGrafter"/>
</dbReference>
<keyword evidence="14" id="KW-0812">Transmembrane</keyword>
<evidence type="ECO:0000256" key="10">
    <source>
        <dbReference type="ARBA" id="ARBA00048336"/>
    </source>
</evidence>
<feature type="compositionally biased region" description="Basic and acidic residues" evidence="13">
    <location>
        <begin position="378"/>
        <end position="391"/>
    </location>
</feature>